<comment type="caution">
    <text evidence="10">The sequence shown here is derived from an EMBL/GenBank/DDBJ whole genome shotgun (WGS) entry which is preliminary data.</text>
</comment>
<evidence type="ECO:0000256" key="1">
    <source>
        <dbReference type="ARBA" id="ARBA00004651"/>
    </source>
</evidence>
<dbReference type="PANTHER" id="PTHR34390:SF1">
    <property type="entry name" value="SUCCINATE TRANSPORTER SUBUNIT YJJB-RELATED"/>
    <property type="match status" value="1"/>
</dbReference>
<keyword evidence="2" id="KW-1003">Cell membrane</keyword>
<keyword evidence="11" id="KW-1185">Reference proteome</keyword>
<dbReference type="Pfam" id="PF12821">
    <property type="entry name" value="ThrE_2"/>
    <property type="match status" value="1"/>
</dbReference>
<evidence type="ECO:0000256" key="5">
    <source>
        <dbReference type="ARBA" id="ARBA00022989"/>
    </source>
</evidence>
<dbReference type="PANTHER" id="PTHR34390">
    <property type="entry name" value="UPF0442 PROTEIN YJJB-RELATED"/>
    <property type="match status" value="1"/>
</dbReference>
<keyword evidence="3" id="KW-0997">Cell inner membrane</keyword>
<organism evidence="10 11">
    <name type="scientific">Sporolactobacillus spathodeae</name>
    <dbReference type="NCBI Taxonomy" id="1465502"/>
    <lineage>
        <taxon>Bacteria</taxon>
        <taxon>Bacillati</taxon>
        <taxon>Bacillota</taxon>
        <taxon>Bacilli</taxon>
        <taxon>Bacillales</taxon>
        <taxon>Sporolactobacillaceae</taxon>
        <taxon>Sporolactobacillus</taxon>
    </lineage>
</organism>
<feature type="transmembrane region" description="Helical" evidence="8">
    <location>
        <begin position="82"/>
        <end position="102"/>
    </location>
</feature>
<feature type="domain" description="Threonine/Serine exporter ThrE" evidence="9">
    <location>
        <begin position="10"/>
        <end position="137"/>
    </location>
</feature>
<keyword evidence="5 8" id="KW-1133">Transmembrane helix</keyword>
<evidence type="ECO:0000259" key="9">
    <source>
        <dbReference type="Pfam" id="PF12821"/>
    </source>
</evidence>
<evidence type="ECO:0000256" key="2">
    <source>
        <dbReference type="ARBA" id="ARBA00022475"/>
    </source>
</evidence>
<dbReference type="EMBL" id="JAFBEV010000009">
    <property type="protein sequence ID" value="MBM7657900.1"/>
    <property type="molecule type" value="Genomic_DNA"/>
</dbReference>
<keyword evidence="4 8" id="KW-0812">Transmembrane</keyword>
<feature type="transmembrane region" description="Helical" evidence="8">
    <location>
        <begin position="6"/>
        <end position="25"/>
    </location>
</feature>
<evidence type="ECO:0000256" key="7">
    <source>
        <dbReference type="ARBA" id="ARBA00034125"/>
    </source>
</evidence>
<dbReference type="Proteomes" id="UP000823201">
    <property type="component" value="Unassembled WGS sequence"/>
</dbReference>
<feature type="transmembrane region" description="Helical" evidence="8">
    <location>
        <begin position="57"/>
        <end position="75"/>
    </location>
</feature>
<evidence type="ECO:0000256" key="8">
    <source>
        <dbReference type="SAM" id="Phobius"/>
    </source>
</evidence>
<dbReference type="InterPro" id="IPR050539">
    <property type="entry name" value="ThrE_Dicarb/AminoAcid_Exp"/>
</dbReference>
<evidence type="ECO:0000313" key="11">
    <source>
        <dbReference type="Proteomes" id="UP000823201"/>
    </source>
</evidence>
<evidence type="ECO:0000256" key="4">
    <source>
        <dbReference type="ARBA" id="ARBA00022692"/>
    </source>
</evidence>
<comment type="subcellular location">
    <subcellularLocation>
        <location evidence="1">Cell membrane</location>
        <topology evidence="1">Multi-pass membrane protein</topology>
    </subcellularLocation>
</comment>
<dbReference type="RefSeq" id="WP_239529965.1">
    <property type="nucleotide sequence ID" value="NZ_CBCRXA010000009.1"/>
</dbReference>
<accession>A0ABS2Q8X9</accession>
<dbReference type="InterPro" id="IPR024528">
    <property type="entry name" value="ThrE_2"/>
</dbReference>
<comment type="similarity">
    <text evidence="7">Belongs to the ThrE exporter (TC 2.A.79) family.</text>
</comment>
<protein>
    <submittedName>
        <fullName evidence="10">Uncharacterized membrane protein YjjB (DUF3815 family)</fullName>
    </submittedName>
</protein>
<gene>
    <name evidence="10" type="ORF">JOC27_001350</name>
</gene>
<name>A0ABS2Q8X9_9BACL</name>
<evidence type="ECO:0000256" key="3">
    <source>
        <dbReference type="ARBA" id="ARBA00022519"/>
    </source>
</evidence>
<feature type="transmembrane region" description="Helical" evidence="8">
    <location>
        <begin position="32"/>
        <end position="51"/>
    </location>
</feature>
<sequence>MTLIGMLLVQALTSFIATCAFGIIYNIPKKPLIHGGFIGLVSWIIYFLIYQWNGNDFAATFFAAFVIAVMSHIFARLCKNPVIIYSVSGIIPLVPGGLTYTVMNRAVGDQYSLALHLGEKAFVLSGAIAMGLIFAEVLYPLTKGVMQTLLPSEDRKSNVKQVFFHK</sequence>
<proteinExistence type="inferred from homology"/>
<reference evidence="10 11" key="1">
    <citation type="submission" date="2021-01" db="EMBL/GenBank/DDBJ databases">
        <title>Genomic Encyclopedia of Type Strains, Phase IV (KMG-IV): sequencing the most valuable type-strain genomes for metagenomic binning, comparative biology and taxonomic classification.</title>
        <authorList>
            <person name="Goeker M."/>
        </authorList>
    </citation>
    <scope>NUCLEOTIDE SEQUENCE [LARGE SCALE GENOMIC DNA]</scope>
    <source>
        <strain evidence="10 11">DSM 100968</strain>
    </source>
</reference>
<evidence type="ECO:0000256" key="6">
    <source>
        <dbReference type="ARBA" id="ARBA00023136"/>
    </source>
</evidence>
<evidence type="ECO:0000313" key="10">
    <source>
        <dbReference type="EMBL" id="MBM7657900.1"/>
    </source>
</evidence>
<feature type="transmembrane region" description="Helical" evidence="8">
    <location>
        <begin position="122"/>
        <end position="141"/>
    </location>
</feature>
<keyword evidence="6 8" id="KW-0472">Membrane</keyword>